<dbReference type="EMBL" id="MT144761">
    <property type="protein sequence ID" value="QJH98972.1"/>
    <property type="molecule type" value="Genomic_DNA"/>
</dbReference>
<organism evidence="2">
    <name type="scientific">viral metagenome</name>
    <dbReference type="NCBI Taxonomy" id="1070528"/>
    <lineage>
        <taxon>unclassified sequences</taxon>
        <taxon>metagenomes</taxon>
        <taxon>organismal metagenomes</taxon>
    </lineage>
</organism>
<gene>
    <name evidence="2" type="ORF">TM448B01452_0009</name>
</gene>
<dbReference type="GO" id="GO:0004519">
    <property type="term" value="F:endonuclease activity"/>
    <property type="evidence" value="ECO:0007669"/>
    <property type="project" value="InterPro"/>
</dbReference>
<dbReference type="PROSITE" id="PS50819">
    <property type="entry name" value="INTEIN_ENDONUCLEASE"/>
    <property type="match status" value="1"/>
</dbReference>
<dbReference type="Gene3D" id="3.10.28.10">
    <property type="entry name" value="Homing endonucleases"/>
    <property type="match status" value="1"/>
</dbReference>
<dbReference type="SUPFAM" id="SSF55608">
    <property type="entry name" value="Homing endonucleases"/>
    <property type="match status" value="1"/>
</dbReference>
<accession>A0A6M3XMJ7</accession>
<sequence length="266" mass="30747">MLENLMNDSVPKCENRMSGDNQQEKYLSYVIGVYFGDGYTGLNHGGIKARFFRLEVIDKDFRDFAAQSCDIAFPDYHTTRFEHIKSEKKYYGLQVRGIGTYLETVTGKRRFIPNFVYTNDDNKRMFVEGMMDSEAWISINVSKSGNTIHGRFGFAITSEIIHELARLLSQLNVKYGKISTFTKNRKKPLKTITLHIPSFLDAGLKFHIERKQSKLEKFKMIREIVGSTYKERCSFREQNPGLIKRMVCSELHGDMKKLAEMTSSVQ</sequence>
<evidence type="ECO:0000259" key="1">
    <source>
        <dbReference type="PROSITE" id="PS50819"/>
    </source>
</evidence>
<evidence type="ECO:0000313" key="2">
    <source>
        <dbReference type="EMBL" id="QJH98972.1"/>
    </source>
</evidence>
<dbReference type="InterPro" id="IPR027434">
    <property type="entry name" value="Homing_endonucl"/>
</dbReference>
<dbReference type="InterPro" id="IPR004042">
    <property type="entry name" value="Intein_endonuc_central"/>
</dbReference>
<protein>
    <recommendedName>
        <fullName evidence="1">DOD-type homing endonuclease domain-containing protein</fullName>
    </recommendedName>
</protein>
<name>A0A6M3XMJ7_9ZZZZ</name>
<feature type="domain" description="DOD-type homing endonuclease" evidence="1">
    <location>
        <begin position="30"/>
        <end position="173"/>
    </location>
</feature>
<proteinExistence type="predicted"/>
<reference evidence="2" key="1">
    <citation type="submission" date="2020-03" db="EMBL/GenBank/DDBJ databases">
        <title>The deep terrestrial virosphere.</title>
        <authorList>
            <person name="Holmfeldt K."/>
            <person name="Nilsson E."/>
            <person name="Simone D."/>
            <person name="Lopez-Fernandez M."/>
            <person name="Wu X."/>
            <person name="de Brujin I."/>
            <person name="Lundin D."/>
            <person name="Andersson A."/>
            <person name="Bertilsson S."/>
            <person name="Dopson M."/>
        </authorList>
    </citation>
    <scope>NUCLEOTIDE SEQUENCE</scope>
    <source>
        <strain evidence="2">TM448B01452</strain>
    </source>
</reference>
<dbReference type="AlphaFoldDB" id="A0A6M3XMJ7"/>